<feature type="transmembrane region" description="Helical" evidence="5">
    <location>
        <begin position="140"/>
        <end position="160"/>
    </location>
</feature>
<dbReference type="OrthoDB" id="354989at2"/>
<dbReference type="RefSeq" id="WP_133484052.1">
    <property type="nucleotide sequence ID" value="NZ_SNWH01000021.1"/>
</dbReference>
<evidence type="ECO:0000256" key="1">
    <source>
        <dbReference type="ARBA" id="ARBA00004141"/>
    </source>
</evidence>
<organism evidence="6 7">
    <name type="scientific">Halomonas ventosae</name>
    <dbReference type="NCBI Taxonomy" id="229007"/>
    <lineage>
        <taxon>Bacteria</taxon>
        <taxon>Pseudomonadati</taxon>
        <taxon>Pseudomonadota</taxon>
        <taxon>Gammaproteobacteria</taxon>
        <taxon>Oceanospirillales</taxon>
        <taxon>Halomonadaceae</taxon>
        <taxon>Halomonas</taxon>
    </lineage>
</organism>
<comment type="caution">
    <text evidence="6">The sequence shown here is derived from an EMBL/GenBank/DDBJ whole genome shotgun (WGS) entry which is preliminary data.</text>
</comment>
<feature type="transmembrane region" description="Helical" evidence="5">
    <location>
        <begin position="36"/>
        <end position="53"/>
    </location>
</feature>
<feature type="transmembrane region" description="Helical" evidence="5">
    <location>
        <begin position="376"/>
        <end position="396"/>
    </location>
</feature>
<evidence type="ECO:0000256" key="4">
    <source>
        <dbReference type="ARBA" id="ARBA00023136"/>
    </source>
</evidence>
<dbReference type="EMBL" id="SNWH01000021">
    <property type="protein sequence ID" value="TDO01491.1"/>
    <property type="molecule type" value="Genomic_DNA"/>
</dbReference>
<evidence type="ECO:0000256" key="2">
    <source>
        <dbReference type="ARBA" id="ARBA00022692"/>
    </source>
</evidence>
<name>A0A4R6H289_9GAMM</name>
<feature type="transmembrane region" description="Helical" evidence="5">
    <location>
        <begin position="65"/>
        <end position="90"/>
    </location>
</feature>
<comment type="subcellular location">
    <subcellularLocation>
        <location evidence="1">Membrane</location>
        <topology evidence="1">Multi-pass membrane protein</topology>
    </subcellularLocation>
</comment>
<evidence type="ECO:0000256" key="5">
    <source>
        <dbReference type="SAM" id="Phobius"/>
    </source>
</evidence>
<sequence length="465" mass="50955">MQLKHRKHGEEQPYWPAGPFKVRLPFIHYRWEMAEMIQALIMFVVSLAMIPLLEQYLGLPYDVALAFVVVCGIGFMLPALLGVPMVPGWITPAIPVVLVFLGDFEPGPEAIQALFALQLLVFLIFFLLGVTGLGRKLVHLVPNSLQAGIIIGAGIAAITGEIQEGGRLAETPISLIIGMLVAIFMLFSAAFRNWVQDHAIIRKIANYGMVPGMVIAILVAWVLGEYPRPVIEWGITLPNFSDMWSYLPFMVGFPGPEVFLLAVPTAVIAYVIAFGDILVGRSLMSRVDHLRGDEKIDYSTDRIHHVTAIRNLMHAFLAPYPGLAGPIWTAVTATMAERYKQGRNAMESIYSGGGTFWITGFIALFILPLVSMFQPVLPIALSLTLLLTGYICLMVGMEQTKTTAERGVAGTMAVVLAVYGAGWGLAAGAVLYYLVEKQNLFGREAQRSLSDKAVEEGEISKDTMQ</sequence>
<reference evidence="6 7" key="1">
    <citation type="submission" date="2019-03" db="EMBL/GenBank/DDBJ databases">
        <title>Freshwater and sediment microbial communities from various areas in North America, analyzing microbe dynamics in response to fracking.</title>
        <authorList>
            <person name="Lamendella R."/>
        </authorList>
    </citation>
    <scope>NUCLEOTIDE SEQUENCE [LARGE SCALE GENOMIC DNA]</scope>
    <source>
        <strain evidence="6 7">1_TX</strain>
    </source>
</reference>
<proteinExistence type="predicted"/>
<feature type="transmembrane region" description="Helical" evidence="5">
    <location>
        <begin position="204"/>
        <end position="223"/>
    </location>
</feature>
<evidence type="ECO:0000313" key="6">
    <source>
        <dbReference type="EMBL" id="TDO01491.1"/>
    </source>
</evidence>
<feature type="transmembrane region" description="Helical" evidence="5">
    <location>
        <begin position="172"/>
        <end position="192"/>
    </location>
</feature>
<keyword evidence="3 5" id="KW-1133">Transmembrane helix</keyword>
<dbReference type="GO" id="GO:0015205">
    <property type="term" value="F:nucleobase transmembrane transporter activity"/>
    <property type="evidence" value="ECO:0007669"/>
    <property type="project" value="UniProtKB-ARBA"/>
</dbReference>
<evidence type="ECO:0000313" key="7">
    <source>
        <dbReference type="Proteomes" id="UP000295150"/>
    </source>
</evidence>
<feature type="transmembrane region" description="Helical" evidence="5">
    <location>
        <begin position="110"/>
        <end position="128"/>
    </location>
</feature>
<keyword evidence="4 5" id="KW-0472">Membrane</keyword>
<accession>A0A4R6H289</accession>
<protein>
    <submittedName>
        <fullName evidence="6">Permease family protein</fullName>
    </submittedName>
</protein>
<gene>
    <name evidence="6" type="ORF">DFO68_12136</name>
</gene>
<keyword evidence="2 5" id="KW-0812">Transmembrane</keyword>
<feature type="transmembrane region" description="Helical" evidence="5">
    <location>
        <begin position="408"/>
        <end position="435"/>
    </location>
</feature>
<keyword evidence="7" id="KW-1185">Reference proteome</keyword>
<dbReference type="GO" id="GO:0016020">
    <property type="term" value="C:membrane"/>
    <property type="evidence" value="ECO:0007669"/>
    <property type="project" value="UniProtKB-SubCell"/>
</dbReference>
<dbReference type="AlphaFoldDB" id="A0A4R6H289"/>
<evidence type="ECO:0000256" key="3">
    <source>
        <dbReference type="ARBA" id="ARBA00022989"/>
    </source>
</evidence>
<feature type="transmembrane region" description="Helical" evidence="5">
    <location>
        <begin position="258"/>
        <end position="279"/>
    </location>
</feature>
<dbReference type="Pfam" id="PF00860">
    <property type="entry name" value="Xan_ur_permease"/>
    <property type="match status" value="1"/>
</dbReference>
<feature type="transmembrane region" description="Helical" evidence="5">
    <location>
        <begin position="348"/>
        <end position="370"/>
    </location>
</feature>
<dbReference type="InterPro" id="IPR006043">
    <property type="entry name" value="NCS2"/>
</dbReference>
<dbReference type="Proteomes" id="UP000295150">
    <property type="component" value="Unassembled WGS sequence"/>
</dbReference>